<accession>A0A401FQ60</accession>
<comment type="similarity">
    <text evidence="1">Belongs to the GSP E family.</text>
</comment>
<evidence type="ECO:0000256" key="2">
    <source>
        <dbReference type="ARBA" id="ARBA00022741"/>
    </source>
</evidence>
<evidence type="ECO:0000256" key="1">
    <source>
        <dbReference type="ARBA" id="ARBA00006611"/>
    </source>
</evidence>
<keyword evidence="2" id="KW-0547">Nucleotide-binding</keyword>
<dbReference type="RefSeq" id="WP_124326663.1">
    <property type="nucleotide sequence ID" value="NZ_BEXT01000001.1"/>
</dbReference>
<reference evidence="6" key="2">
    <citation type="submission" date="2019-01" db="EMBL/GenBank/DDBJ databases">
        <title>Genome sequence of Desulfonema ishimotonii strain Tokyo 01.</title>
        <authorList>
            <person name="Fukui M."/>
        </authorList>
    </citation>
    <scope>NUCLEOTIDE SEQUENCE [LARGE SCALE GENOMIC DNA]</scope>
    <source>
        <strain evidence="6">Tokyo 01</strain>
    </source>
</reference>
<sequence length="565" mass="62583">MKKKLGQILVEANLLTSEDLEEALTGHKKSGMKLGQYLISKGLVSELQLVNMLSRQLKLPRYRSENYPRDESLAEILSADYAQKHQLVPVKRSGHLLTIAMTDPMDIEAMDFVEAGTDMEVVAIICTEQELNHLITNLYGDFSGITDVLDNLQFKKEAADEIEMGGSVEVSLLQDMAEEAPVVRLVNTILSQAVRDRASDVHISPEKDSVQVRFRVDGRLHEVPAPPKSMILPLISRLKILANMDIAVSRIPQDGRFTVKMNHKEINVRVSTIPTIYGENIVLRLLDTSGGIYSLKQLGMSEEDRGKTELMLSKPYGMILSTGPTGSGKTTSLYSILNKINQPDINIITLEDPVEYRIGKIRQTQLNRKAGMTFANGIRSILRQDPDVIMVGEIRDSETATIAVQAALTGHKVLSTLHTNTAAGAITRFIDMGIAPFLISSVLLLLIGQRLIRKVCPYCREAYTPPEAVLEYWALKGKAGEVNHFFQSKGCFNCFNTGYKGRTGVFEVLIIDETIQEMILDSRSAHEITRSAQDAGMLRTLKENVAGKVREGITTIEEAASVVMI</sequence>
<reference evidence="6" key="1">
    <citation type="submission" date="2017-11" db="EMBL/GenBank/DDBJ databases">
        <authorList>
            <person name="Watanabe M."/>
            <person name="Kojima H."/>
        </authorList>
    </citation>
    <scope>NUCLEOTIDE SEQUENCE [LARGE SCALE GENOMIC DNA]</scope>
    <source>
        <strain evidence="6">Tokyo 01</strain>
    </source>
</reference>
<keyword evidence="3" id="KW-0067">ATP-binding</keyword>
<name>A0A401FQ60_9BACT</name>
<dbReference type="Gene3D" id="3.30.450.90">
    <property type="match status" value="1"/>
</dbReference>
<dbReference type="InterPro" id="IPR007831">
    <property type="entry name" value="T2SS_GspE_N"/>
</dbReference>
<evidence type="ECO:0000313" key="5">
    <source>
        <dbReference type="EMBL" id="GBC59124.1"/>
    </source>
</evidence>
<dbReference type="Gene3D" id="3.40.50.300">
    <property type="entry name" value="P-loop containing nucleotide triphosphate hydrolases"/>
    <property type="match status" value="1"/>
</dbReference>
<dbReference type="EMBL" id="BEXT01000001">
    <property type="protein sequence ID" value="GBC59124.1"/>
    <property type="molecule type" value="Genomic_DNA"/>
</dbReference>
<dbReference type="SUPFAM" id="SSF52540">
    <property type="entry name" value="P-loop containing nucleoside triphosphate hydrolases"/>
    <property type="match status" value="1"/>
</dbReference>
<dbReference type="Gene3D" id="1.10.40.70">
    <property type="match status" value="1"/>
</dbReference>
<dbReference type="InterPro" id="IPR037257">
    <property type="entry name" value="T2SS_E_N_sf"/>
</dbReference>
<dbReference type="FunFam" id="3.40.50.300:FF:000398">
    <property type="entry name" value="Type IV pilus assembly ATPase PilB"/>
    <property type="match status" value="1"/>
</dbReference>
<feature type="domain" description="Bacterial type II secretion system protein E" evidence="4">
    <location>
        <begin position="382"/>
        <end position="396"/>
    </location>
</feature>
<proteinExistence type="inferred from homology"/>
<dbReference type="GO" id="GO:0016887">
    <property type="term" value="F:ATP hydrolysis activity"/>
    <property type="evidence" value="ECO:0007669"/>
    <property type="project" value="TreeGrafter"/>
</dbReference>
<gene>
    <name evidence="5" type="ORF">DENIS_0060</name>
</gene>
<dbReference type="Pfam" id="PF00437">
    <property type="entry name" value="T2SSE"/>
    <property type="match status" value="1"/>
</dbReference>
<dbReference type="CDD" id="cd01129">
    <property type="entry name" value="PulE-GspE-like"/>
    <property type="match status" value="1"/>
</dbReference>
<dbReference type="FunFam" id="3.30.450.90:FF:000001">
    <property type="entry name" value="Type II secretion system ATPase GspE"/>
    <property type="match status" value="1"/>
</dbReference>
<dbReference type="PANTHER" id="PTHR30258:SF2">
    <property type="entry name" value="COMG OPERON PROTEIN 1"/>
    <property type="match status" value="1"/>
</dbReference>
<dbReference type="PANTHER" id="PTHR30258">
    <property type="entry name" value="TYPE II SECRETION SYSTEM PROTEIN GSPE-RELATED"/>
    <property type="match status" value="1"/>
</dbReference>
<evidence type="ECO:0000256" key="3">
    <source>
        <dbReference type="ARBA" id="ARBA00022840"/>
    </source>
</evidence>
<dbReference type="Gene3D" id="3.30.300.160">
    <property type="entry name" value="Type II secretion system, protein E, N-terminal domain"/>
    <property type="match status" value="1"/>
</dbReference>
<comment type="caution">
    <text evidence="5">The sequence shown here is derived from an EMBL/GenBank/DDBJ whole genome shotgun (WGS) entry which is preliminary data.</text>
</comment>
<dbReference type="GO" id="GO:0005524">
    <property type="term" value="F:ATP binding"/>
    <property type="evidence" value="ECO:0007669"/>
    <property type="project" value="UniProtKB-KW"/>
</dbReference>
<organism evidence="5 6">
    <name type="scientific">Desulfonema ishimotonii</name>
    <dbReference type="NCBI Taxonomy" id="45657"/>
    <lineage>
        <taxon>Bacteria</taxon>
        <taxon>Pseudomonadati</taxon>
        <taxon>Thermodesulfobacteriota</taxon>
        <taxon>Desulfobacteria</taxon>
        <taxon>Desulfobacterales</taxon>
        <taxon>Desulfococcaceae</taxon>
        <taxon>Desulfonema</taxon>
    </lineage>
</organism>
<dbReference type="OrthoDB" id="9805147at2"/>
<keyword evidence="6" id="KW-1185">Reference proteome</keyword>
<protein>
    <submittedName>
        <fullName evidence="5">General secretion pathway protein E</fullName>
    </submittedName>
</protein>
<dbReference type="InterPro" id="IPR001482">
    <property type="entry name" value="T2SS/T4SS_dom"/>
</dbReference>
<dbReference type="AlphaFoldDB" id="A0A401FQ60"/>
<dbReference type="InterPro" id="IPR027417">
    <property type="entry name" value="P-loop_NTPase"/>
</dbReference>
<dbReference type="PROSITE" id="PS00662">
    <property type="entry name" value="T2SP_E"/>
    <property type="match status" value="1"/>
</dbReference>
<dbReference type="Pfam" id="PF05157">
    <property type="entry name" value="MshEN"/>
    <property type="match status" value="1"/>
</dbReference>
<evidence type="ECO:0000313" key="6">
    <source>
        <dbReference type="Proteomes" id="UP000288096"/>
    </source>
</evidence>
<dbReference type="Proteomes" id="UP000288096">
    <property type="component" value="Unassembled WGS sequence"/>
</dbReference>
<dbReference type="GO" id="GO:0005886">
    <property type="term" value="C:plasma membrane"/>
    <property type="evidence" value="ECO:0007669"/>
    <property type="project" value="TreeGrafter"/>
</dbReference>
<evidence type="ECO:0000259" key="4">
    <source>
        <dbReference type="PROSITE" id="PS00662"/>
    </source>
</evidence>
<dbReference type="SUPFAM" id="SSF160246">
    <property type="entry name" value="EspE N-terminal domain-like"/>
    <property type="match status" value="1"/>
</dbReference>